<keyword evidence="14" id="KW-1185">Reference proteome</keyword>
<dbReference type="PROSITE" id="PS51826">
    <property type="entry name" value="PSBD"/>
    <property type="match status" value="1"/>
</dbReference>
<dbReference type="Gene3D" id="2.40.50.100">
    <property type="match status" value="1"/>
</dbReference>
<feature type="compositionally biased region" description="Basic and acidic residues" evidence="10">
    <location>
        <begin position="80"/>
        <end position="104"/>
    </location>
</feature>
<evidence type="ECO:0000256" key="10">
    <source>
        <dbReference type="SAM" id="MobiDB-lite"/>
    </source>
</evidence>
<evidence type="ECO:0000259" key="12">
    <source>
        <dbReference type="PROSITE" id="PS51826"/>
    </source>
</evidence>
<accession>A0ABV7LT24</accession>
<dbReference type="InterPro" id="IPR036625">
    <property type="entry name" value="E3-bd_dom_sf"/>
</dbReference>
<reference evidence="14" key="1">
    <citation type="journal article" date="2019" name="Int. J. Syst. Evol. Microbiol.">
        <title>The Global Catalogue of Microorganisms (GCM) 10K type strain sequencing project: providing services to taxonomists for standard genome sequencing and annotation.</title>
        <authorList>
            <consortium name="The Broad Institute Genomics Platform"/>
            <consortium name="The Broad Institute Genome Sequencing Center for Infectious Disease"/>
            <person name="Wu L."/>
            <person name="Ma J."/>
        </authorList>
    </citation>
    <scope>NUCLEOTIDE SEQUENCE [LARGE SCALE GENOMIC DNA]</scope>
    <source>
        <strain evidence="14">CECT 7698</strain>
    </source>
</reference>
<dbReference type="Proteomes" id="UP001595579">
    <property type="component" value="Unassembled WGS sequence"/>
</dbReference>
<feature type="domain" description="Peripheral subunit-binding (PSBD)" evidence="12">
    <location>
        <begin position="137"/>
        <end position="174"/>
    </location>
</feature>
<keyword evidence="4 9" id="KW-0808">Transferase</keyword>
<dbReference type="Gene3D" id="4.10.320.10">
    <property type="entry name" value="E3-binding domain"/>
    <property type="match status" value="1"/>
</dbReference>
<evidence type="ECO:0000256" key="4">
    <source>
        <dbReference type="ARBA" id="ARBA00022679"/>
    </source>
</evidence>
<evidence type="ECO:0000256" key="3">
    <source>
        <dbReference type="ARBA" id="ARBA00011484"/>
    </source>
</evidence>
<comment type="function">
    <text evidence="7">The pyruvate dehydrogenase complex catalyzes the overall conversion of pyruvate to acetyl-CoA and CO(2). It contains multiple copies of three enzymatic components: pyruvate dehydrogenase (E1), dihydrolipoamide acetyltransferase (E2) and lipoamide dehydrogenase (E3).</text>
</comment>
<dbReference type="InterPro" id="IPR050743">
    <property type="entry name" value="2-oxoacid_DH_E2_comp"/>
</dbReference>
<gene>
    <name evidence="13" type="ORF">ACFOEV_17015</name>
</gene>
<evidence type="ECO:0000256" key="7">
    <source>
        <dbReference type="ARBA" id="ARBA00025211"/>
    </source>
</evidence>
<evidence type="ECO:0000256" key="8">
    <source>
        <dbReference type="ARBA" id="ARBA00048370"/>
    </source>
</evidence>
<feature type="compositionally biased region" description="Basic and acidic residues" evidence="10">
    <location>
        <begin position="145"/>
        <end position="157"/>
    </location>
</feature>
<dbReference type="PROSITE" id="PS50968">
    <property type="entry name" value="BIOTINYL_LIPOYL"/>
    <property type="match status" value="1"/>
</dbReference>
<dbReference type="InterPro" id="IPR011053">
    <property type="entry name" value="Single_hybrid_motif"/>
</dbReference>
<dbReference type="PROSITE" id="PS00189">
    <property type="entry name" value="LIPOYL"/>
    <property type="match status" value="1"/>
</dbReference>
<comment type="catalytic activity">
    <reaction evidence="8">
        <text>N(6)-[(R)-dihydrolipoyl]-L-lysyl-[protein] + acetyl-CoA = N(6)-[(R)-S(8)-acetyldihydrolipoyl]-L-lysyl-[protein] + CoA</text>
        <dbReference type="Rhea" id="RHEA:17017"/>
        <dbReference type="Rhea" id="RHEA-COMP:10475"/>
        <dbReference type="Rhea" id="RHEA-COMP:10478"/>
        <dbReference type="ChEBI" id="CHEBI:57287"/>
        <dbReference type="ChEBI" id="CHEBI:57288"/>
        <dbReference type="ChEBI" id="CHEBI:83100"/>
        <dbReference type="ChEBI" id="CHEBI:83111"/>
        <dbReference type="EC" id="2.3.1.12"/>
    </reaction>
</comment>
<comment type="cofactor">
    <cofactor evidence="1 9">
        <name>(R)-lipoate</name>
        <dbReference type="ChEBI" id="CHEBI:83088"/>
    </cofactor>
</comment>
<dbReference type="Pfam" id="PF00198">
    <property type="entry name" value="2-oxoacid_dh"/>
    <property type="match status" value="1"/>
</dbReference>
<dbReference type="Pfam" id="PF02817">
    <property type="entry name" value="E3_binding"/>
    <property type="match status" value="1"/>
</dbReference>
<dbReference type="InterPro" id="IPR000089">
    <property type="entry name" value="Biotin_lipoyl"/>
</dbReference>
<dbReference type="Gene3D" id="3.30.559.10">
    <property type="entry name" value="Chloramphenicol acetyltransferase-like domain"/>
    <property type="match status" value="1"/>
</dbReference>
<dbReference type="PANTHER" id="PTHR43178">
    <property type="entry name" value="DIHYDROLIPOAMIDE ACETYLTRANSFERASE COMPONENT OF PYRUVATE DEHYDROGENASE COMPLEX"/>
    <property type="match status" value="1"/>
</dbReference>
<evidence type="ECO:0000259" key="11">
    <source>
        <dbReference type="PROSITE" id="PS50968"/>
    </source>
</evidence>
<evidence type="ECO:0000256" key="9">
    <source>
        <dbReference type="RuleBase" id="RU003423"/>
    </source>
</evidence>
<keyword evidence="5 9" id="KW-0450">Lipoyl</keyword>
<comment type="similarity">
    <text evidence="2 9">Belongs to the 2-oxoacid dehydrogenase family.</text>
</comment>
<dbReference type="PANTHER" id="PTHR43178:SF2">
    <property type="entry name" value="DIHYDROLIPOYLLYSINE-RESIDUE ACETYLTRANSFERASE COMPONENT OF PYRUVATE DEHYDROGENASE COMPLEX"/>
    <property type="match status" value="1"/>
</dbReference>
<dbReference type="CDD" id="cd06849">
    <property type="entry name" value="lipoyl_domain"/>
    <property type="match status" value="1"/>
</dbReference>
<dbReference type="SUPFAM" id="SSF52777">
    <property type="entry name" value="CoA-dependent acyltransferases"/>
    <property type="match status" value="1"/>
</dbReference>
<organism evidence="13 14">
    <name type="scientific">Litchfieldella rifensis</name>
    <dbReference type="NCBI Taxonomy" id="762643"/>
    <lineage>
        <taxon>Bacteria</taxon>
        <taxon>Pseudomonadati</taxon>
        <taxon>Pseudomonadota</taxon>
        <taxon>Gammaproteobacteria</taxon>
        <taxon>Oceanospirillales</taxon>
        <taxon>Halomonadaceae</taxon>
        <taxon>Litchfieldella</taxon>
    </lineage>
</organism>
<evidence type="ECO:0000256" key="6">
    <source>
        <dbReference type="ARBA" id="ARBA00023315"/>
    </source>
</evidence>
<dbReference type="SUPFAM" id="SSF47005">
    <property type="entry name" value="Peripheral subunit-binding domain of 2-oxo acid dehydrogenase complex"/>
    <property type="match status" value="1"/>
</dbReference>
<dbReference type="SUPFAM" id="SSF51230">
    <property type="entry name" value="Single hybrid motif"/>
    <property type="match status" value="1"/>
</dbReference>
<dbReference type="GO" id="GO:0016746">
    <property type="term" value="F:acyltransferase activity"/>
    <property type="evidence" value="ECO:0007669"/>
    <property type="project" value="UniProtKB-KW"/>
</dbReference>
<dbReference type="EC" id="2.3.1.-" evidence="9"/>
<dbReference type="InterPro" id="IPR004167">
    <property type="entry name" value="PSBD"/>
</dbReference>
<proteinExistence type="inferred from homology"/>
<dbReference type="InterPro" id="IPR023213">
    <property type="entry name" value="CAT-like_dom_sf"/>
</dbReference>
<dbReference type="InterPro" id="IPR003016">
    <property type="entry name" value="2-oxoA_DH_lipoyl-BS"/>
</dbReference>
<dbReference type="InterPro" id="IPR001078">
    <property type="entry name" value="2-oxoacid_DH_actylTfrase"/>
</dbReference>
<name>A0ABV7LT24_9GAMM</name>
<dbReference type="EMBL" id="JBHRUG010000031">
    <property type="protein sequence ID" value="MFC3285301.1"/>
    <property type="molecule type" value="Genomic_DNA"/>
</dbReference>
<keyword evidence="6 9" id="KW-0012">Acyltransferase</keyword>
<evidence type="ECO:0000256" key="5">
    <source>
        <dbReference type="ARBA" id="ARBA00022823"/>
    </source>
</evidence>
<feature type="domain" description="Lipoyl-binding" evidence="11">
    <location>
        <begin position="2"/>
        <end position="77"/>
    </location>
</feature>
<evidence type="ECO:0000313" key="13">
    <source>
        <dbReference type="EMBL" id="MFC3285301.1"/>
    </source>
</evidence>
<comment type="caution">
    <text evidence="13">The sequence shown here is derived from an EMBL/GenBank/DDBJ whole genome shotgun (WGS) entry which is preliminary data.</text>
</comment>
<dbReference type="Pfam" id="PF00364">
    <property type="entry name" value="Biotin_lipoyl"/>
    <property type="match status" value="1"/>
</dbReference>
<evidence type="ECO:0000313" key="14">
    <source>
        <dbReference type="Proteomes" id="UP001595579"/>
    </source>
</evidence>
<evidence type="ECO:0000256" key="2">
    <source>
        <dbReference type="ARBA" id="ARBA00007317"/>
    </source>
</evidence>
<comment type="subunit">
    <text evidence="3">Forms a 24-polypeptide structural core with octahedral symmetry.</text>
</comment>
<evidence type="ECO:0000256" key="1">
    <source>
        <dbReference type="ARBA" id="ARBA00001938"/>
    </source>
</evidence>
<feature type="region of interest" description="Disordered" evidence="10">
    <location>
        <begin position="75"/>
        <end position="199"/>
    </location>
</feature>
<sequence length="432" mass="48351">MSQEFTFSDPGEGLQEAEVLEIHVEEGAHVNDGDTVLTVETDKAATDIPAPFTGTVDKVHVKAGDVIRVDDVLLSYSPEGDERQPEAKEGDDKRDEGRGEPSDRETEETDDEKRKEPREERKEPREERKGRRQTPVPASPSTRRIAHERGIDLRDVEPSGPQGRVTTEDVEAASRGETRKRERREPSPLPDFSRWGETERQPMRSVRRVTAERMTQSWQEVPHVFHQDVADITELEHFRHEYEASAQANGGKFTLTILVMKALVFAMKRFPRFNASLDVESQEIVLKHYYNIGMAVATDRGLLVPVIRDVDRKNLIELTEAVSTTVEKARNGELRREDMEGGSMTLTNPGPLGGTALAPLINLPEVAILGLGQARLQPVVHGDLEDYEIKPRRMLPLSLGFDHRVNDGADAANFVTALIGALEDPQSLLLRI</sequence>
<feature type="compositionally biased region" description="Basic and acidic residues" evidence="10">
    <location>
        <begin position="172"/>
        <end position="186"/>
    </location>
</feature>
<protein>
    <recommendedName>
        <fullName evidence="9">Dihydrolipoamide acetyltransferase component of pyruvate dehydrogenase complex</fullName>
        <ecNumber evidence="9">2.3.1.-</ecNumber>
    </recommendedName>
</protein>
<dbReference type="RefSeq" id="WP_386776074.1">
    <property type="nucleotide sequence ID" value="NZ_JBHRUG010000031.1"/>
</dbReference>
<feature type="compositionally biased region" description="Basic and acidic residues" evidence="10">
    <location>
        <begin position="111"/>
        <end position="129"/>
    </location>
</feature>